<dbReference type="GO" id="GO:0016987">
    <property type="term" value="F:sigma factor activity"/>
    <property type="evidence" value="ECO:0007669"/>
    <property type="project" value="UniProtKB-KW"/>
</dbReference>
<evidence type="ECO:0000256" key="4">
    <source>
        <dbReference type="ARBA" id="ARBA00023163"/>
    </source>
</evidence>
<dbReference type="Pfam" id="PF08281">
    <property type="entry name" value="Sigma70_r4_2"/>
    <property type="match status" value="1"/>
</dbReference>
<dbReference type="Proteomes" id="UP000308230">
    <property type="component" value="Unassembled WGS sequence"/>
</dbReference>
<sequence>MEERNSLNDDYSRDRSIESLVNEYGYEVYKLAFFYLKDKGKAEDIAQEVFVTCFEKLSTYQGEDAQIKNWLFKITTNKCKDYLRSWSYRKVFFSNIFSEREKSHEPTPEESVYIKESESQMIKEVLNLPIKYREIIILYYYQELKMHEIAKVLQITENTVKTRLRRGKLLLKKTMEGGNH</sequence>
<dbReference type="Pfam" id="PF04542">
    <property type="entry name" value="Sigma70_r2"/>
    <property type="match status" value="1"/>
</dbReference>
<dbReference type="InterPro" id="IPR013325">
    <property type="entry name" value="RNA_pol_sigma_r2"/>
</dbReference>
<dbReference type="PANTHER" id="PTHR43133:SF60">
    <property type="entry name" value="RNA POLYMERASE SIGMA FACTOR SIGV"/>
    <property type="match status" value="1"/>
</dbReference>
<keyword evidence="8" id="KW-1185">Reference proteome</keyword>
<dbReference type="CDD" id="cd06171">
    <property type="entry name" value="Sigma70_r4"/>
    <property type="match status" value="1"/>
</dbReference>
<dbReference type="Gene3D" id="1.10.1740.10">
    <property type="match status" value="1"/>
</dbReference>
<dbReference type="RefSeq" id="WP_138123301.1">
    <property type="nucleotide sequence ID" value="NZ_SWLG01000002.1"/>
</dbReference>
<dbReference type="NCBIfam" id="TIGR02937">
    <property type="entry name" value="sigma70-ECF"/>
    <property type="match status" value="1"/>
</dbReference>
<comment type="caution">
    <text evidence="7">The sequence shown here is derived from an EMBL/GenBank/DDBJ whole genome shotgun (WGS) entry which is preliminary data.</text>
</comment>
<evidence type="ECO:0000313" key="8">
    <source>
        <dbReference type="Proteomes" id="UP000308230"/>
    </source>
</evidence>
<organism evidence="7 8">
    <name type="scientific">Exobacillus caeni</name>
    <dbReference type="NCBI Taxonomy" id="2574798"/>
    <lineage>
        <taxon>Bacteria</taxon>
        <taxon>Bacillati</taxon>
        <taxon>Bacillota</taxon>
        <taxon>Bacilli</taxon>
        <taxon>Bacillales</taxon>
        <taxon>Guptibacillaceae</taxon>
        <taxon>Exobacillus</taxon>
    </lineage>
</organism>
<evidence type="ECO:0000259" key="6">
    <source>
        <dbReference type="Pfam" id="PF08281"/>
    </source>
</evidence>
<evidence type="ECO:0000256" key="3">
    <source>
        <dbReference type="ARBA" id="ARBA00023082"/>
    </source>
</evidence>
<evidence type="ECO:0000256" key="2">
    <source>
        <dbReference type="ARBA" id="ARBA00023015"/>
    </source>
</evidence>
<evidence type="ECO:0000259" key="5">
    <source>
        <dbReference type="Pfam" id="PF04542"/>
    </source>
</evidence>
<dbReference type="PANTHER" id="PTHR43133">
    <property type="entry name" value="RNA POLYMERASE ECF-TYPE SIGMA FACTO"/>
    <property type="match status" value="1"/>
</dbReference>
<accession>A0A5R9FCJ0</accession>
<keyword evidence="3" id="KW-0731">Sigma factor</keyword>
<dbReference type="InterPro" id="IPR036388">
    <property type="entry name" value="WH-like_DNA-bd_sf"/>
</dbReference>
<gene>
    <name evidence="7" type="ORF">FCL54_03585</name>
</gene>
<keyword evidence="4" id="KW-0804">Transcription</keyword>
<evidence type="ECO:0000313" key="7">
    <source>
        <dbReference type="EMBL" id="TLS38593.1"/>
    </source>
</evidence>
<dbReference type="InterPro" id="IPR007627">
    <property type="entry name" value="RNA_pol_sigma70_r2"/>
</dbReference>
<dbReference type="InterPro" id="IPR013324">
    <property type="entry name" value="RNA_pol_sigma_r3/r4-like"/>
</dbReference>
<feature type="domain" description="RNA polymerase sigma-70 region 2" evidence="5">
    <location>
        <begin position="20"/>
        <end position="85"/>
    </location>
</feature>
<dbReference type="InterPro" id="IPR013249">
    <property type="entry name" value="RNA_pol_sigma70_r4_t2"/>
</dbReference>
<dbReference type="AlphaFoldDB" id="A0A5R9FCJ0"/>
<dbReference type="EMBL" id="SWLG01000002">
    <property type="protein sequence ID" value="TLS38593.1"/>
    <property type="molecule type" value="Genomic_DNA"/>
</dbReference>
<reference evidence="7 8" key="1">
    <citation type="submission" date="2019-04" db="EMBL/GenBank/DDBJ databases">
        <title>Bacillus caeni sp. nov., a bacterium isolated from mangrove sediment.</title>
        <authorList>
            <person name="Huang H."/>
            <person name="Mo K."/>
            <person name="Hu Y."/>
        </authorList>
    </citation>
    <scope>NUCLEOTIDE SEQUENCE [LARGE SCALE GENOMIC DNA]</scope>
    <source>
        <strain evidence="7 8">HB172195</strain>
    </source>
</reference>
<dbReference type="SUPFAM" id="SSF88659">
    <property type="entry name" value="Sigma3 and sigma4 domains of RNA polymerase sigma factors"/>
    <property type="match status" value="1"/>
</dbReference>
<keyword evidence="2" id="KW-0805">Transcription regulation</keyword>
<dbReference type="OrthoDB" id="9782703at2"/>
<dbReference type="SUPFAM" id="SSF88946">
    <property type="entry name" value="Sigma2 domain of RNA polymerase sigma factors"/>
    <property type="match status" value="1"/>
</dbReference>
<dbReference type="InterPro" id="IPR039425">
    <property type="entry name" value="RNA_pol_sigma-70-like"/>
</dbReference>
<dbReference type="GO" id="GO:0003677">
    <property type="term" value="F:DNA binding"/>
    <property type="evidence" value="ECO:0007669"/>
    <property type="project" value="InterPro"/>
</dbReference>
<comment type="similarity">
    <text evidence="1">Belongs to the sigma-70 factor family. ECF subfamily.</text>
</comment>
<dbReference type="GO" id="GO:0006352">
    <property type="term" value="P:DNA-templated transcription initiation"/>
    <property type="evidence" value="ECO:0007669"/>
    <property type="project" value="InterPro"/>
</dbReference>
<evidence type="ECO:0000256" key="1">
    <source>
        <dbReference type="ARBA" id="ARBA00010641"/>
    </source>
</evidence>
<proteinExistence type="inferred from homology"/>
<protein>
    <submittedName>
        <fullName evidence="7">Sigma-70 family RNA polymerase sigma factor</fullName>
    </submittedName>
</protein>
<dbReference type="InterPro" id="IPR014284">
    <property type="entry name" value="RNA_pol_sigma-70_dom"/>
</dbReference>
<name>A0A5R9FCJ0_9BACL</name>
<dbReference type="Gene3D" id="1.10.10.10">
    <property type="entry name" value="Winged helix-like DNA-binding domain superfamily/Winged helix DNA-binding domain"/>
    <property type="match status" value="1"/>
</dbReference>
<feature type="domain" description="RNA polymerase sigma factor 70 region 4 type 2" evidence="6">
    <location>
        <begin position="126"/>
        <end position="169"/>
    </location>
</feature>